<gene>
    <name evidence="1" type="ORF">METZ01_LOCUS415079</name>
</gene>
<feature type="non-terminal residue" evidence="1">
    <location>
        <position position="167"/>
    </location>
</feature>
<accession>A0A382WV07</accession>
<proteinExistence type="predicted"/>
<dbReference type="AlphaFoldDB" id="A0A382WV07"/>
<organism evidence="1">
    <name type="scientific">marine metagenome</name>
    <dbReference type="NCBI Taxonomy" id="408172"/>
    <lineage>
        <taxon>unclassified sequences</taxon>
        <taxon>metagenomes</taxon>
        <taxon>ecological metagenomes</taxon>
    </lineage>
</organism>
<evidence type="ECO:0000313" key="1">
    <source>
        <dbReference type="EMBL" id="SVD62225.1"/>
    </source>
</evidence>
<name>A0A382WV07_9ZZZZ</name>
<dbReference type="EMBL" id="UINC01162459">
    <property type="protein sequence ID" value="SVD62225.1"/>
    <property type="molecule type" value="Genomic_DNA"/>
</dbReference>
<protein>
    <recommendedName>
        <fullName evidence="2">Carboxymuconolactone decarboxylase-like domain-containing protein</fullName>
    </recommendedName>
</protein>
<evidence type="ECO:0008006" key="2">
    <source>
        <dbReference type="Google" id="ProtNLM"/>
    </source>
</evidence>
<reference evidence="1" key="1">
    <citation type="submission" date="2018-05" db="EMBL/GenBank/DDBJ databases">
        <authorList>
            <person name="Lanie J.A."/>
            <person name="Ng W.-L."/>
            <person name="Kazmierczak K.M."/>
            <person name="Andrzejewski T.M."/>
            <person name="Davidsen T.M."/>
            <person name="Wayne K.J."/>
            <person name="Tettelin H."/>
            <person name="Glass J.I."/>
            <person name="Rusch D."/>
            <person name="Podicherti R."/>
            <person name="Tsui H.-C.T."/>
            <person name="Winkler M.E."/>
        </authorList>
    </citation>
    <scope>NUCLEOTIDE SEQUENCE</scope>
</reference>
<sequence>MYEGHVVRPHVVESHKSAIAAYSAPGTWLDSQTRTAILKERRAASQCTLCQARNSALSPYTVQGEHDTVTALPADLIELVHRLATDSGRLTKSWFDSLIVDGMQPEVYVETVGLVATSLIIDSFAGALSCETSEPGEPQAGVPSQVKNPGVIEDGAWVPLLDVPQEP</sequence>